<evidence type="ECO:0000256" key="8">
    <source>
        <dbReference type="ARBA" id="ARBA00023224"/>
    </source>
</evidence>
<dbReference type="PANTHER" id="PTHR24249:SF372">
    <property type="entry name" value="G-PROTEIN COUPLED RECEPTORS FAMILY 1 PROFILE DOMAIN-CONTAINING PROTEIN"/>
    <property type="match status" value="1"/>
</dbReference>
<keyword evidence="8" id="KW-0807">Transducer</keyword>
<comment type="subcellular location">
    <subcellularLocation>
        <location evidence="1">Cell membrane</location>
        <topology evidence="1">Multi-pass membrane protein</topology>
    </subcellularLocation>
</comment>
<feature type="transmembrane region" description="Helical" evidence="9">
    <location>
        <begin position="455"/>
        <end position="477"/>
    </location>
</feature>
<comment type="caution">
    <text evidence="11">The sequence shown here is derived from an EMBL/GenBank/DDBJ whole genome shotgun (WGS) entry which is preliminary data.</text>
</comment>
<proteinExistence type="predicted"/>
<dbReference type="Pfam" id="PF00001">
    <property type="entry name" value="7tm_1"/>
    <property type="match status" value="1"/>
</dbReference>
<keyword evidence="6 9" id="KW-0472">Membrane</keyword>
<evidence type="ECO:0000256" key="2">
    <source>
        <dbReference type="ARBA" id="ARBA00022475"/>
    </source>
</evidence>
<keyword evidence="12" id="KW-1185">Reference proteome</keyword>
<organism evidence="11 12">
    <name type="scientific">Protopolystoma xenopodis</name>
    <dbReference type="NCBI Taxonomy" id="117903"/>
    <lineage>
        <taxon>Eukaryota</taxon>
        <taxon>Metazoa</taxon>
        <taxon>Spiralia</taxon>
        <taxon>Lophotrochozoa</taxon>
        <taxon>Platyhelminthes</taxon>
        <taxon>Monogenea</taxon>
        <taxon>Polyopisthocotylea</taxon>
        <taxon>Polystomatidea</taxon>
        <taxon>Polystomatidae</taxon>
        <taxon>Protopolystoma</taxon>
    </lineage>
</organism>
<feature type="transmembrane region" description="Helical" evidence="9">
    <location>
        <begin position="34"/>
        <end position="56"/>
    </location>
</feature>
<evidence type="ECO:0000313" key="11">
    <source>
        <dbReference type="EMBL" id="VEL33275.1"/>
    </source>
</evidence>
<evidence type="ECO:0000256" key="4">
    <source>
        <dbReference type="ARBA" id="ARBA00022989"/>
    </source>
</evidence>
<keyword evidence="3 9" id="KW-0812">Transmembrane</keyword>
<dbReference type="InterPro" id="IPR050569">
    <property type="entry name" value="TAAR"/>
</dbReference>
<dbReference type="InterPro" id="IPR000276">
    <property type="entry name" value="GPCR_Rhodpsn"/>
</dbReference>
<name>A0A448XBX7_9PLAT</name>
<evidence type="ECO:0000256" key="9">
    <source>
        <dbReference type="SAM" id="Phobius"/>
    </source>
</evidence>
<dbReference type="EMBL" id="CAAALY010245491">
    <property type="protein sequence ID" value="VEL33275.1"/>
    <property type="molecule type" value="Genomic_DNA"/>
</dbReference>
<gene>
    <name evidence="11" type="ORF">PXEA_LOCUS26715</name>
</gene>
<evidence type="ECO:0000256" key="3">
    <source>
        <dbReference type="ARBA" id="ARBA00022692"/>
    </source>
</evidence>
<feature type="transmembrane region" description="Helical" evidence="9">
    <location>
        <begin position="278"/>
        <end position="298"/>
    </location>
</feature>
<evidence type="ECO:0000259" key="10">
    <source>
        <dbReference type="PROSITE" id="PS50262"/>
    </source>
</evidence>
<protein>
    <recommendedName>
        <fullName evidence="10">G-protein coupled receptors family 1 profile domain-containing protein</fullName>
    </recommendedName>
</protein>
<evidence type="ECO:0000256" key="7">
    <source>
        <dbReference type="ARBA" id="ARBA00023170"/>
    </source>
</evidence>
<accession>A0A448XBX7</accession>
<dbReference type="AlphaFoldDB" id="A0A448XBX7"/>
<keyword evidence="5" id="KW-0297">G-protein coupled receptor</keyword>
<dbReference type="InterPro" id="IPR017452">
    <property type="entry name" value="GPCR_Rhodpsn_7TM"/>
</dbReference>
<dbReference type="PANTHER" id="PTHR24249">
    <property type="entry name" value="HISTAMINE RECEPTOR-RELATED G-PROTEIN COUPLED RECEPTOR"/>
    <property type="match status" value="1"/>
</dbReference>
<dbReference type="CDD" id="cd00637">
    <property type="entry name" value="7tm_classA_rhodopsin-like"/>
    <property type="match status" value="1"/>
</dbReference>
<dbReference type="GO" id="GO:0004930">
    <property type="term" value="F:G protein-coupled receptor activity"/>
    <property type="evidence" value="ECO:0007669"/>
    <property type="project" value="UniProtKB-KW"/>
</dbReference>
<dbReference type="SUPFAM" id="SSF81321">
    <property type="entry name" value="Family A G protein-coupled receptor-like"/>
    <property type="match status" value="1"/>
</dbReference>
<reference evidence="11" key="1">
    <citation type="submission" date="2018-11" db="EMBL/GenBank/DDBJ databases">
        <authorList>
            <consortium name="Pathogen Informatics"/>
        </authorList>
    </citation>
    <scope>NUCLEOTIDE SEQUENCE</scope>
</reference>
<keyword evidence="2" id="KW-1003">Cell membrane</keyword>
<keyword evidence="7" id="KW-0675">Receptor</keyword>
<evidence type="ECO:0000256" key="1">
    <source>
        <dbReference type="ARBA" id="ARBA00004651"/>
    </source>
</evidence>
<dbReference type="PROSITE" id="PS50262">
    <property type="entry name" value="G_PROTEIN_RECEP_F1_2"/>
    <property type="match status" value="1"/>
</dbReference>
<dbReference type="GO" id="GO:0005886">
    <property type="term" value="C:plasma membrane"/>
    <property type="evidence" value="ECO:0007669"/>
    <property type="project" value="UniProtKB-SubCell"/>
</dbReference>
<dbReference type="Proteomes" id="UP000784294">
    <property type="component" value="Unassembled WGS sequence"/>
</dbReference>
<feature type="transmembrane region" description="Helical" evidence="9">
    <location>
        <begin position="357"/>
        <end position="378"/>
    </location>
</feature>
<sequence>MSTTEGSVYVLKAGEDTEFDRSVKQHLSVLSIRIILLILVLLISLAENLVMILLTLGPMHRWFRRRTNKKRFLQPGTYSNLYSQPTLEVTALLPDDSNEAFPFSRNSPDLCRPEKDEETTKFCNNKHSNIRTIFPLSNQEMSSRWVRLPFQRIQQELTENAERESSHRNLSNEAQTITYSSKKDLYMEPRLDHSLGNSLITQSNDTFAIVAPPQRQSIKRLNTLDSPMPLTPDSHKQTAMQPNKKKDHKGFFRMPQEFFEMSTCDGCWKTTGRSTRYYFGNLCFANFLLAALAMPYTVAVCLGSQSSKSMTKTASGIGEVVNRSSTGGARGYSRNFVHPDHSLLPEPLWLDYTRCSMIETIVSGLTMAMIVCLVQLTADRLFAVCRPLHYARAMTRRRSVINILAGWLACFIFSGIPHLWALLVPTSDIHEATSVTSDVFQCFILGQHADGGHRYYVIAYFIIVYTLPVIFITTAYFKMYLMARRLARQFHFSQVTSPQPIIPPDRHFSDPFKESLVKAEKKTNLDIS</sequence>
<keyword evidence="4 9" id="KW-1133">Transmembrane helix</keyword>
<evidence type="ECO:0000256" key="6">
    <source>
        <dbReference type="ARBA" id="ARBA00023136"/>
    </source>
</evidence>
<feature type="non-terminal residue" evidence="11">
    <location>
        <position position="528"/>
    </location>
</feature>
<dbReference type="Gene3D" id="1.20.1070.10">
    <property type="entry name" value="Rhodopsin 7-helix transmembrane proteins"/>
    <property type="match status" value="1"/>
</dbReference>
<evidence type="ECO:0000313" key="12">
    <source>
        <dbReference type="Proteomes" id="UP000784294"/>
    </source>
</evidence>
<evidence type="ECO:0000256" key="5">
    <source>
        <dbReference type="ARBA" id="ARBA00023040"/>
    </source>
</evidence>
<feature type="transmembrane region" description="Helical" evidence="9">
    <location>
        <begin position="399"/>
        <end position="420"/>
    </location>
</feature>
<feature type="domain" description="G-protein coupled receptors family 1 profile" evidence="10">
    <location>
        <begin position="273"/>
        <end position="528"/>
    </location>
</feature>
<dbReference type="OrthoDB" id="6144223at2759"/>